<protein>
    <submittedName>
        <fullName evidence="1">Uncharacterized protein</fullName>
    </submittedName>
</protein>
<gene>
    <name evidence="1" type="ORF">METZ01_LOCUS180535</name>
</gene>
<accession>A0A382CPX8</accession>
<proteinExistence type="predicted"/>
<sequence length="51" mass="5681">MTMPSNSFMVFSSAVTSDTRQVHGQADVFRVVSGYGMTLCQRQNHLAIFRA</sequence>
<name>A0A382CPX8_9ZZZZ</name>
<evidence type="ECO:0000313" key="1">
    <source>
        <dbReference type="EMBL" id="SVB27681.1"/>
    </source>
</evidence>
<reference evidence="1" key="1">
    <citation type="submission" date="2018-05" db="EMBL/GenBank/DDBJ databases">
        <authorList>
            <person name="Lanie J.A."/>
            <person name="Ng W.-L."/>
            <person name="Kazmierczak K.M."/>
            <person name="Andrzejewski T.M."/>
            <person name="Davidsen T.M."/>
            <person name="Wayne K.J."/>
            <person name="Tettelin H."/>
            <person name="Glass J.I."/>
            <person name="Rusch D."/>
            <person name="Podicherti R."/>
            <person name="Tsui H.-C.T."/>
            <person name="Winkler M.E."/>
        </authorList>
    </citation>
    <scope>NUCLEOTIDE SEQUENCE</scope>
</reference>
<dbReference type="AlphaFoldDB" id="A0A382CPX8"/>
<dbReference type="EMBL" id="UINC01035377">
    <property type="protein sequence ID" value="SVB27681.1"/>
    <property type="molecule type" value="Genomic_DNA"/>
</dbReference>
<organism evidence="1">
    <name type="scientific">marine metagenome</name>
    <dbReference type="NCBI Taxonomy" id="408172"/>
    <lineage>
        <taxon>unclassified sequences</taxon>
        <taxon>metagenomes</taxon>
        <taxon>ecological metagenomes</taxon>
    </lineage>
</organism>